<organism evidence="2 3">
    <name type="scientific">Leuconostoc fallax</name>
    <dbReference type="NCBI Taxonomy" id="1251"/>
    <lineage>
        <taxon>Bacteria</taxon>
        <taxon>Bacillati</taxon>
        <taxon>Bacillota</taxon>
        <taxon>Bacilli</taxon>
        <taxon>Lactobacillales</taxon>
        <taxon>Lactobacillaceae</taxon>
        <taxon>Leuconostoc</taxon>
    </lineage>
</organism>
<dbReference type="InterPro" id="IPR000905">
    <property type="entry name" value="Gcp-like_dom"/>
</dbReference>
<evidence type="ECO:0000259" key="1">
    <source>
        <dbReference type="Pfam" id="PF00814"/>
    </source>
</evidence>
<name>A0A4R5NA56_9LACO</name>
<reference evidence="2 3" key="1">
    <citation type="journal article" date="2019" name="Appl. Microbiol. Biotechnol.">
        <title>Uncovering carbohydrate metabolism through a genotype-phenotype association study of 56 lactic acid bacteria genomes.</title>
        <authorList>
            <person name="Buron-Moles G."/>
            <person name="Chailyan A."/>
            <person name="Dolejs I."/>
            <person name="Forster J."/>
            <person name="Miks M.H."/>
        </authorList>
    </citation>
    <scope>NUCLEOTIDE SEQUENCE [LARGE SCALE GENOMIC DNA]</scope>
    <source>
        <strain evidence="2 3">ATCC 700006</strain>
    </source>
</reference>
<dbReference type="NCBIfam" id="TIGR03725">
    <property type="entry name" value="T6A_YeaZ"/>
    <property type="match status" value="1"/>
</dbReference>
<dbReference type="PANTHER" id="PTHR11735">
    <property type="entry name" value="TRNA N6-ADENOSINE THREONYLCARBAMOYLTRANSFERASE"/>
    <property type="match status" value="1"/>
</dbReference>
<dbReference type="Gene3D" id="3.30.420.40">
    <property type="match status" value="2"/>
</dbReference>
<dbReference type="GO" id="GO:0005829">
    <property type="term" value="C:cytosol"/>
    <property type="evidence" value="ECO:0007669"/>
    <property type="project" value="TreeGrafter"/>
</dbReference>
<dbReference type="STRING" id="907931.GCA_000165675_00666"/>
<dbReference type="InterPro" id="IPR022496">
    <property type="entry name" value="T6A_TsaB"/>
</dbReference>
<sequence length="259" mass="28893">MLQILMHDFSHSATLYAKIKIMKVLAFDTSNQPLTVTLAEDDQVKYIFTSNVARNHSIQLLSSIQAAMQHENWQFDELDRIVVAQGPGSFTGLRIGVTVAKVLANTIGTDLIGVSSLAILAQQVISHKIVVPLFNARNQNVFAGVYQNGINIKPDEHQSFANLCQWLKSNQQLDDLIFVGDTEPFNDSIQSEFPHAAVLTAEESLPDGKGIIALQKNILPVDDIDTFNPNYLRKTQAELNWLENHPGQDDPNHYVFEVK</sequence>
<dbReference type="Proteomes" id="UP000295681">
    <property type="component" value="Unassembled WGS sequence"/>
</dbReference>
<evidence type="ECO:0000313" key="3">
    <source>
        <dbReference type="Proteomes" id="UP000295681"/>
    </source>
</evidence>
<evidence type="ECO:0000313" key="2">
    <source>
        <dbReference type="EMBL" id="TDG69134.1"/>
    </source>
</evidence>
<gene>
    <name evidence="2" type="ORF">C5L23_001265</name>
</gene>
<feature type="domain" description="Gcp-like" evidence="1">
    <location>
        <begin position="51"/>
        <end position="241"/>
    </location>
</feature>
<comment type="caution">
    <text evidence="2">The sequence shown here is derived from an EMBL/GenBank/DDBJ whole genome shotgun (WGS) entry which is preliminary data.</text>
</comment>
<dbReference type="EMBL" id="PUFI01000007">
    <property type="protein sequence ID" value="TDG69134.1"/>
    <property type="molecule type" value="Genomic_DNA"/>
</dbReference>
<proteinExistence type="predicted"/>
<accession>A0A4R5NA56</accession>
<dbReference type="CDD" id="cd24032">
    <property type="entry name" value="ASKHA_NBD_TsaB"/>
    <property type="match status" value="1"/>
</dbReference>
<dbReference type="GO" id="GO:0002949">
    <property type="term" value="P:tRNA threonylcarbamoyladenosine modification"/>
    <property type="evidence" value="ECO:0007669"/>
    <property type="project" value="InterPro"/>
</dbReference>
<dbReference type="PANTHER" id="PTHR11735:SF11">
    <property type="entry name" value="TRNA THREONYLCARBAMOYLADENOSINE BIOSYNTHESIS PROTEIN TSAB"/>
    <property type="match status" value="1"/>
</dbReference>
<protein>
    <recommendedName>
        <fullName evidence="1">Gcp-like domain-containing protein</fullName>
    </recommendedName>
</protein>
<dbReference type="InterPro" id="IPR043129">
    <property type="entry name" value="ATPase_NBD"/>
</dbReference>
<dbReference type="Pfam" id="PF00814">
    <property type="entry name" value="TsaD"/>
    <property type="match status" value="1"/>
</dbReference>
<keyword evidence="3" id="KW-1185">Reference proteome</keyword>
<dbReference type="SUPFAM" id="SSF53067">
    <property type="entry name" value="Actin-like ATPase domain"/>
    <property type="match status" value="1"/>
</dbReference>
<dbReference type="AlphaFoldDB" id="A0A4R5NA56"/>